<name>A0A9D1R8M9_9FIRM</name>
<reference evidence="2" key="1">
    <citation type="journal article" date="2021" name="PeerJ">
        <title>Extensive microbial diversity within the chicken gut microbiome revealed by metagenomics and culture.</title>
        <authorList>
            <person name="Gilroy R."/>
            <person name="Ravi A."/>
            <person name="Getino M."/>
            <person name="Pursley I."/>
            <person name="Horton D.L."/>
            <person name="Alikhan N.F."/>
            <person name="Baker D."/>
            <person name="Gharbi K."/>
            <person name="Hall N."/>
            <person name="Watson M."/>
            <person name="Adriaenssens E.M."/>
            <person name="Foster-Nyarko E."/>
            <person name="Jarju S."/>
            <person name="Secka A."/>
            <person name="Antonio M."/>
            <person name="Oren A."/>
            <person name="Chaudhuri R.R."/>
            <person name="La Ragione R."/>
            <person name="Hildebrand F."/>
            <person name="Pallen M.J."/>
        </authorList>
    </citation>
    <scope>NUCLEOTIDE SEQUENCE</scope>
    <source>
        <strain evidence="2">CHK195-6426</strain>
    </source>
</reference>
<organism evidence="2 3">
    <name type="scientific">Candidatus Acetatifactor stercoripullorum</name>
    <dbReference type="NCBI Taxonomy" id="2838414"/>
    <lineage>
        <taxon>Bacteria</taxon>
        <taxon>Bacillati</taxon>
        <taxon>Bacillota</taxon>
        <taxon>Clostridia</taxon>
        <taxon>Lachnospirales</taxon>
        <taxon>Lachnospiraceae</taxon>
        <taxon>Acetatifactor</taxon>
    </lineage>
</organism>
<evidence type="ECO:0000313" key="3">
    <source>
        <dbReference type="Proteomes" id="UP000824265"/>
    </source>
</evidence>
<dbReference type="RefSeq" id="WP_318704409.1">
    <property type="nucleotide sequence ID" value="NZ_CALWMU010000006.1"/>
</dbReference>
<evidence type="ECO:0000313" key="2">
    <source>
        <dbReference type="EMBL" id="HIW82117.1"/>
    </source>
</evidence>
<comment type="caution">
    <text evidence="2">The sequence shown here is derived from an EMBL/GenBank/DDBJ whole genome shotgun (WGS) entry which is preliminary data.</text>
</comment>
<dbReference type="EMBL" id="DXGH01000064">
    <property type="protein sequence ID" value="HIW82117.1"/>
    <property type="molecule type" value="Genomic_DNA"/>
</dbReference>
<evidence type="ECO:0000256" key="1">
    <source>
        <dbReference type="SAM" id="Phobius"/>
    </source>
</evidence>
<evidence type="ECO:0008006" key="4">
    <source>
        <dbReference type="Google" id="ProtNLM"/>
    </source>
</evidence>
<proteinExistence type="predicted"/>
<reference evidence="2" key="2">
    <citation type="submission" date="2021-04" db="EMBL/GenBank/DDBJ databases">
        <authorList>
            <person name="Gilroy R."/>
        </authorList>
    </citation>
    <scope>NUCLEOTIDE SEQUENCE</scope>
    <source>
        <strain evidence="2">CHK195-6426</strain>
    </source>
</reference>
<keyword evidence="1" id="KW-0812">Transmembrane</keyword>
<accession>A0A9D1R8M9</accession>
<keyword evidence="1" id="KW-0472">Membrane</keyword>
<gene>
    <name evidence="2" type="ORF">H9742_11495</name>
</gene>
<protein>
    <recommendedName>
        <fullName evidence="4">Extracellular solute-binding protein</fullName>
    </recommendedName>
</protein>
<sequence>MAVMDEFKEEREALKNAGFKKKVSYFFYYYKWHVIAAVLIVAGICSIAYEMLTSKENAFYAVMLNATELETAADFNQDFYEYADLDLEDYDVYFDTSIRISTDSDIIDDVTMTSTQKLAVYLAAGELDVMVTDSDSIRQYANSSVFCDLREILSPEQVTAYKPYFYYVDMAVVRQIEEAQDNLDDTYEPDYPDPTKPEEMEEPVPVAIYVENAALQESYYFRGEGVVVGVYANTTHLDTAVRFIDYLFEE</sequence>
<dbReference type="Proteomes" id="UP000824265">
    <property type="component" value="Unassembled WGS sequence"/>
</dbReference>
<feature type="transmembrane region" description="Helical" evidence="1">
    <location>
        <begin position="29"/>
        <end position="49"/>
    </location>
</feature>
<dbReference type="AlphaFoldDB" id="A0A9D1R8M9"/>
<keyword evidence="1" id="KW-1133">Transmembrane helix</keyword>